<accession>A0A8B7NRJ1</accession>
<dbReference type="RefSeq" id="XP_018016318.1">
    <property type="nucleotide sequence ID" value="XM_018160829.2"/>
</dbReference>
<dbReference type="InterPro" id="IPR051432">
    <property type="entry name" value="KCNMA1_auxiliary"/>
</dbReference>
<name>A0A8B7NRJ1_HYAAZ</name>
<evidence type="ECO:0000256" key="7">
    <source>
        <dbReference type="ARBA" id="ARBA00023065"/>
    </source>
</evidence>
<dbReference type="SUPFAM" id="SSF52058">
    <property type="entry name" value="L domain-like"/>
    <property type="match status" value="1"/>
</dbReference>
<reference evidence="14" key="1">
    <citation type="submission" date="2025-08" db="UniProtKB">
        <authorList>
            <consortium name="RefSeq"/>
        </authorList>
    </citation>
    <scope>IDENTIFICATION</scope>
    <source>
        <tissue evidence="14">Whole organism</tissue>
    </source>
</reference>
<feature type="chain" id="PRO_5034826727" evidence="12">
    <location>
        <begin position="28"/>
        <end position="494"/>
    </location>
</feature>
<keyword evidence="10" id="KW-0407">Ion channel</keyword>
<comment type="subcellular location">
    <subcellularLocation>
        <location evidence="1">Cell membrane</location>
        <topology evidence="1">Single-pass membrane protein</topology>
    </subcellularLocation>
</comment>
<keyword evidence="4 11" id="KW-0812">Transmembrane</keyword>
<evidence type="ECO:0000256" key="12">
    <source>
        <dbReference type="SAM" id="SignalP"/>
    </source>
</evidence>
<dbReference type="AlphaFoldDB" id="A0A8B7NRJ1"/>
<proteinExistence type="predicted"/>
<organism evidence="13 14">
    <name type="scientific">Hyalella azteca</name>
    <name type="common">Amphipod</name>
    <dbReference type="NCBI Taxonomy" id="294128"/>
    <lineage>
        <taxon>Eukaryota</taxon>
        <taxon>Metazoa</taxon>
        <taxon>Ecdysozoa</taxon>
        <taxon>Arthropoda</taxon>
        <taxon>Crustacea</taxon>
        <taxon>Multicrustacea</taxon>
        <taxon>Malacostraca</taxon>
        <taxon>Eumalacostraca</taxon>
        <taxon>Peracarida</taxon>
        <taxon>Amphipoda</taxon>
        <taxon>Senticaudata</taxon>
        <taxon>Talitrida</taxon>
        <taxon>Talitroidea</taxon>
        <taxon>Hyalellidae</taxon>
        <taxon>Hyalella</taxon>
    </lineage>
</organism>
<keyword evidence="5 12" id="KW-0732">Signal</keyword>
<dbReference type="Proteomes" id="UP000694843">
    <property type="component" value="Unplaced"/>
</dbReference>
<evidence type="ECO:0000256" key="9">
    <source>
        <dbReference type="ARBA" id="ARBA00023157"/>
    </source>
</evidence>
<gene>
    <name evidence="14" type="primary">LOC108673050</name>
</gene>
<evidence type="ECO:0000256" key="1">
    <source>
        <dbReference type="ARBA" id="ARBA00004162"/>
    </source>
</evidence>
<keyword evidence="9" id="KW-1015">Disulfide bond</keyword>
<sequence>MAFYSNHFRNNFIFILIITLQSDEILGYPAEAFANANTDSIESPCVETSLHTVLCSGLRSPAALTNAALTARHLTVTNSSLVALSGEHLLPLTQLLALTITHSRVVLSDLVWPARLGLEELVLERCWSNSPDTNNSNGAVNNKLQKYLQIPPKVWSALTSLKTLKIVECSIKVDDEPGGDGAVGFGLLPPSTFLSIEGGEYECHSIQVYLLTLVESGRAAVSENTSCFILEDISKFNSYYTFNKKPLLDVLKLRKSVERCPSACSCELLGFRSLDRPLLSVDCRGAGLTTLPPAIPPLASSLIMSDNNLTNIDAVFSNPDYSRLAKCDFSNNAISSINGAALLNYFTSREHDVYFDLRNNKLSQFPVWELTSFYNKGHRSGEKHLPAFDLSGNPWDCEDCSFIPYFKSFVYDNMFHIPDHLRVRCDDTGALRPILYVDFEAQCYPKQSPLMAIDVVNIFMALVLLATIANFAHNYYQYRRYGKLPWVVRHCKRC</sequence>
<keyword evidence="6 11" id="KW-1133">Transmembrane helix</keyword>
<dbReference type="GO" id="GO:0005886">
    <property type="term" value="C:plasma membrane"/>
    <property type="evidence" value="ECO:0007669"/>
    <property type="project" value="UniProtKB-SubCell"/>
</dbReference>
<dbReference type="Gene3D" id="3.80.10.10">
    <property type="entry name" value="Ribonuclease Inhibitor"/>
    <property type="match status" value="1"/>
</dbReference>
<evidence type="ECO:0000256" key="11">
    <source>
        <dbReference type="SAM" id="Phobius"/>
    </source>
</evidence>
<feature type="transmembrane region" description="Helical" evidence="11">
    <location>
        <begin position="450"/>
        <end position="472"/>
    </location>
</feature>
<evidence type="ECO:0000256" key="6">
    <source>
        <dbReference type="ARBA" id="ARBA00022989"/>
    </source>
</evidence>
<evidence type="ECO:0000256" key="2">
    <source>
        <dbReference type="ARBA" id="ARBA00022448"/>
    </source>
</evidence>
<dbReference type="PANTHER" id="PTHR46473:SF10">
    <property type="entry name" value="LD45603P-RELATED"/>
    <property type="match status" value="1"/>
</dbReference>
<dbReference type="OrthoDB" id="6343311at2759"/>
<dbReference type="KEGG" id="hazt:108673050"/>
<protein>
    <submittedName>
        <fullName evidence="14">Protein singed wings 2</fullName>
    </submittedName>
</protein>
<keyword evidence="2" id="KW-0813">Transport</keyword>
<evidence type="ECO:0000313" key="14">
    <source>
        <dbReference type="RefSeq" id="XP_018016318.1"/>
    </source>
</evidence>
<evidence type="ECO:0000256" key="3">
    <source>
        <dbReference type="ARBA" id="ARBA00022475"/>
    </source>
</evidence>
<keyword evidence="7" id="KW-0406">Ion transport</keyword>
<keyword evidence="3" id="KW-1003">Cell membrane</keyword>
<evidence type="ECO:0000256" key="5">
    <source>
        <dbReference type="ARBA" id="ARBA00022729"/>
    </source>
</evidence>
<evidence type="ECO:0000256" key="10">
    <source>
        <dbReference type="ARBA" id="ARBA00023303"/>
    </source>
</evidence>
<evidence type="ECO:0000256" key="8">
    <source>
        <dbReference type="ARBA" id="ARBA00023136"/>
    </source>
</evidence>
<dbReference type="InterPro" id="IPR032675">
    <property type="entry name" value="LRR_dom_sf"/>
</dbReference>
<dbReference type="GeneID" id="108673050"/>
<dbReference type="PANTHER" id="PTHR46473">
    <property type="entry name" value="GH08155P"/>
    <property type="match status" value="1"/>
</dbReference>
<evidence type="ECO:0000313" key="13">
    <source>
        <dbReference type="Proteomes" id="UP000694843"/>
    </source>
</evidence>
<feature type="signal peptide" evidence="12">
    <location>
        <begin position="1"/>
        <end position="27"/>
    </location>
</feature>
<dbReference type="GO" id="GO:0034220">
    <property type="term" value="P:monoatomic ion transmembrane transport"/>
    <property type="evidence" value="ECO:0007669"/>
    <property type="project" value="UniProtKB-KW"/>
</dbReference>
<evidence type="ECO:0000256" key="4">
    <source>
        <dbReference type="ARBA" id="ARBA00022692"/>
    </source>
</evidence>
<keyword evidence="8 11" id="KW-0472">Membrane</keyword>
<keyword evidence="13" id="KW-1185">Reference proteome</keyword>